<accession>A0A0D9YTC9</accession>
<dbReference type="EnsemblPlants" id="OGLUM02G19980.1">
    <property type="protein sequence ID" value="OGLUM02G19980.1"/>
    <property type="gene ID" value="OGLUM02G19980"/>
</dbReference>
<dbReference type="AlphaFoldDB" id="A0A0D9YTC9"/>
<evidence type="ECO:0000313" key="3">
    <source>
        <dbReference type="Proteomes" id="UP000026961"/>
    </source>
</evidence>
<dbReference type="Gramene" id="OGLUM02G19980.1">
    <property type="protein sequence ID" value="OGLUM02G19980.1"/>
    <property type="gene ID" value="OGLUM02G19980"/>
</dbReference>
<reference evidence="2" key="2">
    <citation type="submission" date="2018-05" db="EMBL/GenBank/DDBJ databases">
        <title>OgluRS3 (Oryza glumaepatula Reference Sequence Version 3).</title>
        <authorList>
            <person name="Zhang J."/>
            <person name="Kudrna D."/>
            <person name="Lee S."/>
            <person name="Talag J."/>
            <person name="Welchert J."/>
            <person name="Wing R.A."/>
        </authorList>
    </citation>
    <scope>NUCLEOTIDE SEQUENCE [LARGE SCALE GENOMIC DNA]</scope>
</reference>
<evidence type="ECO:0000313" key="2">
    <source>
        <dbReference type="EnsemblPlants" id="OGLUM02G19980.1"/>
    </source>
</evidence>
<reference evidence="2" key="1">
    <citation type="submission" date="2015-04" db="UniProtKB">
        <authorList>
            <consortium name="EnsemblPlants"/>
        </authorList>
    </citation>
    <scope>IDENTIFICATION</scope>
</reference>
<proteinExistence type="predicted"/>
<dbReference type="Proteomes" id="UP000026961">
    <property type="component" value="Chromosome 2"/>
</dbReference>
<keyword evidence="3" id="KW-1185">Reference proteome</keyword>
<protein>
    <submittedName>
        <fullName evidence="2">Uncharacterized protein</fullName>
    </submittedName>
</protein>
<evidence type="ECO:0000256" key="1">
    <source>
        <dbReference type="SAM" id="MobiDB-lite"/>
    </source>
</evidence>
<dbReference type="HOGENOM" id="CLU_2053286_0_0_1"/>
<dbReference type="STRING" id="40148.A0A0D9YTC9"/>
<feature type="region of interest" description="Disordered" evidence="1">
    <location>
        <begin position="64"/>
        <end position="120"/>
    </location>
</feature>
<organism evidence="2">
    <name type="scientific">Oryza glumipatula</name>
    <dbReference type="NCBI Taxonomy" id="40148"/>
    <lineage>
        <taxon>Eukaryota</taxon>
        <taxon>Viridiplantae</taxon>
        <taxon>Streptophyta</taxon>
        <taxon>Embryophyta</taxon>
        <taxon>Tracheophyta</taxon>
        <taxon>Spermatophyta</taxon>
        <taxon>Magnoliopsida</taxon>
        <taxon>Liliopsida</taxon>
        <taxon>Poales</taxon>
        <taxon>Poaceae</taxon>
        <taxon>BOP clade</taxon>
        <taxon>Oryzoideae</taxon>
        <taxon>Oryzeae</taxon>
        <taxon>Oryzinae</taxon>
        <taxon>Oryza</taxon>
    </lineage>
</organism>
<feature type="region of interest" description="Disordered" evidence="1">
    <location>
        <begin position="21"/>
        <end position="40"/>
    </location>
</feature>
<name>A0A0D9YTC9_9ORYZ</name>
<sequence length="120" mass="12323">MAAAAAAASPAAVALILSRFAPPFPPHPPPGLPENRERERMGKREVFSTYGPAAGEARWERAAGNGRCGGAATREKGRRSGGRDVKTVLGEMTRATGGALRGSPALGDDDGLGTSQRGAR</sequence>
<feature type="compositionally biased region" description="Pro residues" evidence="1">
    <location>
        <begin position="22"/>
        <end position="32"/>
    </location>
</feature>